<dbReference type="CDD" id="cd09209">
    <property type="entry name" value="Lumazine_synthase-I"/>
    <property type="match status" value="1"/>
</dbReference>
<dbReference type="PANTHER" id="PTHR21058:SF0">
    <property type="entry name" value="6,7-DIMETHYL-8-RIBITYLLUMAZINE SYNTHASE"/>
    <property type="match status" value="1"/>
</dbReference>
<reference evidence="10 11" key="1">
    <citation type="submission" date="2016-03" db="EMBL/GenBank/DDBJ databases">
        <title>Mechanisms controlling the formation of the plant cell surface in tip-growing cells are functionally conserved among land plants.</title>
        <authorList>
            <person name="Honkanen S."/>
            <person name="Jones V.A."/>
            <person name="Morieri G."/>
            <person name="Champion C."/>
            <person name="Hetherington A.J."/>
            <person name="Kelly S."/>
            <person name="Saint-Marcoux D."/>
            <person name="Proust H."/>
            <person name="Prescott H."/>
            <person name="Dolan L."/>
        </authorList>
    </citation>
    <scope>NUCLEOTIDE SEQUENCE [LARGE SCALE GENOMIC DNA]</scope>
    <source>
        <strain evidence="11">cv. Tak-1 and cv. Tak-2</strain>
        <tissue evidence="10">Whole gametophyte</tissue>
    </source>
</reference>
<keyword evidence="8" id="KW-0732">Signal</keyword>
<evidence type="ECO:0000256" key="8">
    <source>
        <dbReference type="SAM" id="SignalP"/>
    </source>
</evidence>
<protein>
    <recommendedName>
        <fullName evidence="7">6,7-dimethyl-8-ribityllumazine synthase</fullName>
        <shortName evidence="7">DMRL synthase</shortName>
        <ecNumber evidence="7">2.5.1.78</ecNumber>
    </recommendedName>
</protein>
<dbReference type="Pfam" id="PF00885">
    <property type="entry name" value="DMRL_synthase"/>
    <property type="match status" value="1"/>
</dbReference>
<dbReference type="Proteomes" id="UP000077202">
    <property type="component" value="Unassembled WGS sequence"/>
</dbReference>
<comment type="function">
    <text evidence="7">Catalyzes the formation of 6,7-dimethyl-8-ribityllumazine by condensation of 5-amino-6-(D-ribitylamino)uracil with 3,4-dihydroxy-2-butanone 4-phosphate. This is the penultimate step in the biosynthesis of riboflavin.</text>
</comment>
<reference evidence="9" key="2">
    <citation type="journal article" date="2019" name="Curr. Biol.">
        <title>Chromatin organization in early land plants reveals an ancestral association between H3K27me3, transposons, and constitutive heterochromatin.</title>
        <authorList>
            <person name="Montgomery S.A."/>
            <person name="Tanizawa Y."/>
            <person name="Galik B."/>
            <person name="Wang N."/>
            <person name="Ito T."/>
            <person name="Mochizuki T."/>
            <person name="Akimcheva S."/>
            <person name="Bowman J."/>
            <person name="Cognat V."/>
            <person name="Drouard L."/>
            <person name="Ekker H."/>
            <person name="Houng S."/>
            <person name="Kohchi T."/>
            <person name="Lin S."/>
            <person name="Liu L.D."/>
            <person name="Nakamura Y."/>
            <person name="Valeeva L.R."/>
            <person name="Shakirov E.V."/>
            <person name="Shippen D.E."/>
            <person name="Wei W."/>
            <person name="Yagura M."/>
            <person name="Yamaoka S."/>
            <person name="Yamato K.T."/>
            <person name="Liu C."/>
            <person name="Berger F."/>
        </authorList>
    </citation>
    <scope>NUCLEOTIDE SEQUENCE [LARGE SCALE GENOMIC DNA]</scope>
    <source>
        <strain evidence="9">Tak-1</strain>
    </source>
</reference>
<evidence type="ECO:0000256" key="1">
    <source>
        <dbReference type="ARBA" id="ARBA00004917"/>
    </source>
</evidence>
<evidence type="ECO:0000256" key="4">
    <source>
        <dbReference type="ARBA" id="ARBA00022679"/>
    </source>
</evidence>
<dbReference type="InterPro" id="IPR036467">
    <property type="entry name" value="LS/RS_sf"/>
</dbReference>
<dbReference type="UniPathway" id="UPA00275">
    <property type="reaction ID" value="UER00404"/>
</dbReference>
<accession>A0A176VSP5</accession>
<keyword evidence="11" id="KW-1185">Reference proteome</keyword>
<dbReference type="EMBL" id="AP019869">
    <property type="protein sequence ID" value="BBN08048.1"/>
    <property type="molecule type" value="Genomic_DNA"/>
</dbReference>
<dbReference type="Proteomes" id="UP001162541">
    <property type="component" value="Chromosome 4"/>
</dbReference>
<reference evidence="12" key="3">
    <citation type="journal article" date="2020" name="Curr. Biol.">
        <title>Chromatin organization in early land plants reveals an ancestral association between H3K27me3, transposons, and constitutive heterochromatin.</title>
        <authorList>
            <person name="Montgomery S.A."/>
            <person name="Tanizawa Y."/>
            <person name="Galik B."/>
            <person name="Wang N."/>
            <person name="Ito T."/>
            <person name="Mochizuki T."/>
            <person name="Akimcheva S."/>
            <person name="Bowman J.L."/>
            <person name="Cognat V."/>
            <person name="Marechal-Drouard L."/>
            <person name="Ekker H."/>
            <person name="Hong S.F."/>
            <person name="Kohchi T."/>
            <person name="Lin S.S."/>
            <person name="Liu L.D."/>
            <person name="Nakamura Y."/>
            <person name="Valeeva L.R."/>
            <person name="Shakirov E.V."/>
            <person name="Shippen D.E."/>
            <person name="Wei W.L."/>
            <person name="Yagura M."/>
            <person name="Yamaoka S."/>
            <person name="Yamato K.T."/>
            <person name="Liu C."/>
            <person name="Berger F."/>
        </authorList>
    </citation>
    <scope>NUCLEOTIDE SEQUENCE [LARGE SCALE GENOMIC DNA]</scope>
    <source>
        <strain evidence="12">Tak-1</strain>
    </source>
</reference>
<evidence type="ECO:0000313" key="11">
    <source>
        <dbReference type="Proteomes" id="UP000077202"/>
    </source>
</evidence>
<comment type="subunit">
    <text evidence="6">Oligomer forming an icosahedral capsid.</text>
</comment>
<gene>
    <name evidence="10" type="ORF">AXG93_3042s1060</name>
    <name evidence="9" type="ORF">Mp_4g08400</name>
</gene>
<proteinExistence type="inferred from homology"/>
<dbReference type="InterPro" id="IPR034964">
    <property type="entry name" value="LS"/>
</dbReference>
<comment type="similarity">
    <text evidence="2 7">Belongs to the DMRL synthase family.</text>
</comment>
<dbReference type="SUPFAM" id="SSF52121">
    <property type="entry name" value="Lumazine synthase"/>
    <property type="match status" value="1"/>
</dbReference>
<feature type="chain" id="PRO_5042333735" description="6,7-dimethyl-8-ribityllumazine synthase" evidence="8">
    <location>
        <begin position="20"/>
        <end position="231"/>
    </location>
</feature>
<dbReference type="EC" id="2.5.1.78" evidence="7"/>
<sequence length="231" mass="24138">MSALSVLDLPLSAAAAAFATGGTSSREKLASRVSFSTFISSGRCSVGTRLASGRWIPNSTISQSSVQPRAVRELTGDILKGKGLRIAVVAARFNELITRPLLAGALETFAKYGVRDEDVDVVWVPGSFEIPVVTQGLAMTKKYDSILTIGAVIRGATTHYDAVANNAASGILSASLNSGVPCIFGILTTENMDQAFDRAGGKAGNKGAETALTALEMGSLFRHQIAEISRS</sequence>
<evidence type="ECO:0000313" key="10">
    <source>
        <dbReference type="EMBL" id="OAE23864.1"/>
    </source>
</evidence>
<evidence type="ECO:0000256" key="3">
    <source>
        <dbReference type="ARBA" id="ARBA00022619"/>
    </source>
</evidence>
<dbReference type="HAMAP" id="MF_00178">
    <property type="entry name" value="Lumazine_synth"/>
    <property type="match status" value="1"/>
</dbReference>
<evidence type="ECO:0000256" key="7">
    <source>
        <dbReference type="RuleBase" id="RU003795"/>
    </source>
</evidence>
<feature type="signal peptide" evidence="8">
    <location>
        <begin position="1"/>
        <end position="19"/>
    </location>
</feature>
<evidence type="ECO:0000313" key="12">
    <source>
        <dbReference type="Proteomes" id="UP001162541"/>
    </source>
</evidence>
<dbReference type="FunFam" id="3.40.50.960:FF:000001">
    <property type="entry name" value="6,7-dimethyl-8-ribityllumazine synthase"/>
    <property type="match status" value="1"/>
</dbReference>
<keyword evidence="4 7" id="KW-0808">Transferase</keyword>
<evidence type="ECO:0000256" key="5">
    <source>
        <dbReference type="ARBA" id="ARBA00048785"/>
    </source>
</evidence>
<comment type="pathway">
    <text evidence="1 7">Cofactor biosynthesis; riboflavin biosynthesis; riboflavin from 2-hydroxy-3-oxobutyl phosphate and 5-amino-6-(D-ribitylamino)uracil: step 1/2.</text>
</comment>
<dbReference type="Gene3D" id="3.40.50.960">
    <property type="entry name" value="Lumazine/riboflavin synthase"/>
    <property type="match status" value="1"/>
</dbReference>
<dbReference type="InterPro" id="IPR002180">
    <property type="entry name" value="LS/RS"/>
</dbReference>
<evidence type="ECO:0000313" key="9">
    <source>
        <dbReference type="EMBL" id="BBN08048.1"/>
    </source>
</evidence>
<dbReference type="GO" id="GO:0009231">
    <property type="term" value="P:riboflavin biosynthetic process"/>
    <property type="evidence" value="ECO:0007669"/>
    <property type="project" value="UniProtKB-UniPathway"/>
</dbReference>
<dbReference type="GO" id="GO:0000906">
    <property type="term" value="F:6,7-dimethyl-8-ribityllumazine synthase activity"/>
    <property type="evidence" value="ECO:0007669"/>
    <property type="project" value="UniProtKB-EC"/>
</dbReference>
<dbReference type="AlphaFoldDB" id="A0A176VSP5"/>
<dbReference type="PANTHER" id="PTHR21058">
    <property type="entry name" value="6,7-DIMETHYL-8-RIBITYLLUMAZINE SYNTHASE DMRL SYNTHASE LUMAZINE SYNTHASE"/>
    <property type="match status" value="1"/>
</dbReference>
<comment type="catalytic activity">
    <reaction evidence="5 7">
        <text>(2S)-2-hydroxy-3-oxobutyl phosphate + 5-amino-6-(D-ribitylamino)uracil = 6,7-dimethyl-8-(1-D-ribityl)lumazine + phosphate + 2 H2O + H(+)</text>
        <dbReference type="Rhea" id="RHEA:26152"/>
        <dbReference type="ChEBI" id="CHEBI:15377"/>
        <dbReference type="ChEBI" id="CHEBI:15378"/>
        <dbReference type="ChEBI" id="CHEBI:15934"/>
        <dbReference type="ChEBI" id="CHEBI:43474"/>
        <dbReference type="ChEBI" id="CHEBI:58201"/>
        <dbReference type="ChEBI" id="CHEBI:58830"/>
        <dbReference type="EC" id="2.5.1.78"/>
    </reaction>
</comment>
<dbReference type="NCBIfam" id="TIGR00114">
    <property type="entry name" value="lumazine-synth"/>
    <property type="match status" value="1"/>
</dbReference>
<keyword evidence="3 7" id="KW-0686">Riboflavin biosynthesis</keyword>
<organism evidence="10 11">
    <name type="scientific">Marchantia polymorpha subsp. ruderalis</name>
    <dbReference type="NCBI Taxonomy" id="1480154"/>
    <lineage>
        <taxon>Eukaryota</taxon>
        <taxon>Viridiplantae</taxon>
        <taxon>Streptophyta</taxon>
        <taxon>Embryophyta</taxon>
        <taxon>Marchantiophyta</taxon>
        <taxon>Marchantiopsida</taxon>
        <taxon>Marchantiidae</taxon>
        <taxon>Marchantiales</taxon>
        <taxon>Marchantiaceae</taxon>
        <taxon>Marchantia</taxon>
    </lineage>
</organism>
<dbReference type="EMBL" id="LVLJ01002758">
    <property type="protein sequence ID" value="OAE23864.1"/>
    <property type="molecule type" value="Genomic_DNA"/>
</dbReference>
<evidence type="ECO:0000256" key="6">
    <source>
        <dbReference type="ARBA" id="ARBA00063688"/>
    </source>
</evidence>
<evidence type="ECO:0000256" key="2">
    <source>
        <dbReference type="ARBA" id="ARBA00007424"/>
    </source>
</evidence>
<name>A0A176VSP5_MARPO</name>
<dbReference type="GO" id="GO:0009349">
    <property type="term" value="C:riboflavin synthase complex"/>
    <property type="evidence" value="ECO:0007669"/>
    <property type="project" value="UniProtKB-UniRule"/>
</dbReference>